<evidence type="ECO:0000259" key="1">
    <source>
        <dbReference type="Pfam" id="PF13391"/>
    </source>
</evidence>
<proteinExistence type="predicted"/>
<dbReference type="InterPro" id="IPR003615">
    <property type="entry name" value="HNH_nuc"/>
</dbReference>
<evidence type="ECO:0000313" key="3">
    <source>
        <dbReference type="Proteomes" id="UP001215280"/>
    </source>
</evidence>
<gene>
    <name evidence="2" type="ORF">DFH07DRAFT_807880</name>
</gene>
<evidence type="ECO:0000313" key="2">
    <source>
        <dbReference type="EMBL" id="KAJ7768141.1"/>
    </source>
</evidence>
<reference evidence="2" key="1">
    <citation type="submission" date="2023-03" db="EMBL/GenBank/DDBJ databases">
        <title>Massive genome expansion in bonnet fungi (Mycena s.s.) driven by repeated elements and novel gene families across ecological guilds.</title>
        <authorList>
            <consortium name="Lawrence Berkeley National Laboratory"/>
            <person name="Harder C.B."/>
            <person name="Miyauchi S."/>
            <person name="Viragh M."/>
            <person name="Kuo A."/>
            <person name="Thoen E."/>
            <person name="Andreopoulos B."/>
            <person name="Lu D."/>
            <person name="Skrede I."/>
            <person name="Drula E."/>
            <person name="Henrissat B."/>
            <person name="Morin E."/>
            <person name="Kohler A."/>
            <person name="Barry K."/>
            <person name="LaButti K."/>
            <person name="Morin E."/>
            <person name="Salamov A."/>
            <person name="Lipzen A."/>
            <person name="Mereny Z."/>
            <person name="Hegedus B."/>
            <person name="Baldrian P."/>
            <person name="Stursova M."/>
            <person name="Weitz H."/>
            <person name="Taylor A."/>
            <person name="Grigoriev I.V."/>
            <person name="Nagy L.G."/>
            <person name="Martin F."/>
            <person name="Kauserud H."/>
        </authorList>
    </citation>
    <scope>NUCLEOTIDE SEQUENCE</scope>
    <source>
        <strain evidence="2">CBHHK188m</strain>
    </source>
</reference>
<name>A0AAD7JN44_9AGAR</name>
<dbReference type="Pfam" id="PF13391">
    <property type="entry name" value="HNH_2"/>
    <property type="match status" value="1"/>
</dbReference>
<protein>
    <recommendedName>
        <fullName evidence="1">HNH nuclease domain-containing protein</fullName>
    </recommendedName>
</protein>
<dbReference type="EMBL" id="JARJLG010000028">
    <property type="protein sequence ID" value="KAJ7768141.1"/>
    <property type="molecule type" value="Genomic_DNA"/>
</dbReference>
<dbReference type="AlphaFoldDB" id="A0AAD7JN44"/>
<sequence>MSLWTPTHESECILPLGSRWTFLNEEQRNVYIWNSRPASVSPTGQVTKFKLLASLWVDDEHQSLETVMLYRWLRSMCTPDGSEPIRYLRDPTPPDHDFCLLRLAGDPRAGVPFPVANDQLQQFTPVAATPNIITAGHYIMAGIRQVQGRRFLKLGAFQTHHPVIATRIISRSGTRTGGIPRNDATRASVRIRDLKCRVTGQPAPPGSRGYNFVGLEVAHIFPLGAVEQFRDAFTYSEHRVPLYNPLGIATQPRVAHIDIPENALLLRGDVHAQFDAYQFAFELSVESGQFAVPRIRLFEKYGAPSIPRNGLRRLKIATNPPDPNIPRSPNNAYDVSPFFLAQHFMTALLWHVAGNGVKGQNDAIIPAVYDVDTVLLGHQEC</sequence>
<keyword evidence="3" id="KW-1185">Reference proteome</keyword>
<comment type="caution">
    <text evidence="2">The sequence shown here is derived from an EMBL/GenBank/DDBJ whole genome shotgun (WGS) entry which is preliminary data.</text>
</comment>
<accession>A0AAD7JN44</accession>
<organism evidence="2 3">
    <name type="scientific">Mycena maculata</name>
    <dbReference type="NCBI Taxonomy" id="230809"/>
    <lineage>
        <taxon>Eukaryota</taxon>
        <taxon>Fungi</taxon>
        <taxon>Dikarya</taxon>
        <taxon>Basidiomycota</taxon>
        <taxon>Agaricomycotina</taxon>
        <taxon>Agaricomycetes</taxon>
        <taxon>Agaricomycetidae</taxon>
        <taxon>Agaricales</taxon>
        <taxon>Marasmiineae</taxon>
        <taxon>Mycenaceae</taxon>
        <taxon>Mycena</taxon>
    </lineage>
</organism>
<feature type="domain" description="HNH nuclease" evidence="1">
    <location>
        <begin position="196"/>
        <end position="282"/>
    </location>
</feature>
<dbReference type="Proteomes" id="UP001215280">
    <property type="component" value="Unassembled WGS sequence"/>
</dbReference>